<dbReference type="Pfam" id="PF23057">
    <property type="entry name" value="RBD_ZCCHC3_1st"/>
    <property type="match status" value="1"/>
</dbReference>
<feature type="compositionally biased region" description="Low complexity" evidence="2">
    <location>
        <begin position="620"/>
        <end position="651"/>
    </location>
</feature>
<sequence>MESVCPGQGRPGRARISREAQALGPTMEGPRCTRSAGKGQEERVAAGRTMRSNRSASLSRVEAAVLEDWARPHTAVRKTQQREVPGGSGSECGGGAVTEGKSVHQSKVKQLNSEDEFKKPDMKKSLRPVESSKCAISVAAATVLPVNNVVLSELSTGAPGSPASVRGFSGGSLPVRGEAPQDRQSVPVSSSVMSLPGAGVSPAVCAAPSGAETISVSVGAADVLGNAGSEQENAKQNFCGSHVGALSIGAVSLHVASSHFDSQGAPLYEGLHSESLASGHLAAPLCEGLHSESLASGHLAAPSKAGSLQAEEVGASCHLATPIKGDAAIDTTELVQLIKTADELEMRRKKLRVDLKNACDNYTMASVQHQDYYQSQVREISSELKTLEKQISTIQKQMGPLSEVHSNRRRFEESQRALKGPVHYRSKHHISSSSSDSDDELKKSGKLSSKKTVVAQIHAPNFVFSADEIHEVDSKVKGHAKPIFREEETFVFSQEEFPSLPSTLQEENPQAPPQQPARQQDVSVEKAGSPAPVQGASLAIGQEHGELSEMELTACHQNSVSGQVGESVEGEAAPMESEGMGEKVAMKCVAVVLNESSSECGQQEGTSLRDNNVTVFSAHPSPSKLSSSSKIVPPTSNTVPSPVPPGTVSTSAAPAVTVQSHESVPGQSSSTPAAKPTSHPSSANVSNAPPPPRVRDAPPPPSNAWNRPTSRIRVPGVKNNIMGPVFKRKNLIRLRWLKEKDSMPTRDELATEMLLKQSTLAPTGVRAFIKFSDNEYDIVFKTFQAMEFFWRDYDGFRHTGLWNDFRVIPITKPETKKVTILFKNDCVPPEDILIWLKRQCKVLTPLQKDMDKYGYWTGG</sequence>
<proteinExistence type="predicted"/>
<dbReference type="InterPro" id="IPR057811">
    <property type="entry name" value="RBD_ZCCHC3_2nd"/>
</dbReference>
<protein>
    <submittedName>
        <fullName evidence="5">Uncharacterized protein</fullName>
    </submittedName>
</protein>
<accession>A0A803JUC2</accession>
<dbReference type="GO" id="GO:0003690">
    <property type="term" value="F:double-stranded DNA binding"/>
    <property type="evidence" value="ECO:0007669"/>
    <property type="project" value="InterPro"/>
</dbReference>
<feature type="compositionally biased region" description="Gly residues" evidence="2">
    <location>
        <begin position="86"/>
        <end position="97"/>
    </location>
</feature>
<feature type="region of interest" description="Disordered" evidence="2">
    <location>
        <begin position="76"/>
        <end position="110"/>
    </location>
</feature>
<evidence type="ECO:0000256" key="1">
    <source>
        <dbReference type="SAM" id="Coils"/>
    </source>
</evidence>
<dbReference type="Ensembl" id="ENSXETT00000119942">
    <property type="protein sequence ID" value="ENSXETP00000111608"/>
    <property type="gene ID" value="ENSXETG00000046743"/>
</dbReference>
<feature type="domain" description="Zinc finger CCHC" evidence="3">
    <location>
        <begin position="729"/>
        <end position="805"/>
    </location>
</feature>
<feature type="compositionally biased region" description="Basic and acidic residues" evidence="2">
    <location>
        <begin position="405"/>
        <end position="416"/>
    </location>
</feature>
<feature type="region of interest" description="Disordered" evidence="2">
    <location>
        <begin position="398"/>
        <end position="450"/>
    </location>
</feature>
<reference evidence="5" key="2">
    <citation type="submission" date="2021-03" db="UniProtKB">
        <authorList>
            <consortium name="Ensembl"/>
        </authorList>
    </citation>
    <scope>IDENTIFICATION</scope>
</reference>
<feature type="region of interest" description="Disordered" evidence="2">
    <location>
        <begin position="613"/>
        <end position="712"/>
    </location>
</feature>
<dbReference type="InterPro" id="IPR057810">
    <property type="entry name" value="RBD_ZCCHC3_1st"/>
</dbReference>
<dbReference type="GO" id="GO:0003723">
    <property type="term" value="F:RNA binding"/>
    <property type="evidence" value="ECO:0007669"/>
    <property type="project" value="InterPro"/>
</dbReference>
<dbReference type="PANTHER" id="PTHR22639">
    <property type="entry name" value="GAG-RELATED PROTEIN"/>
    <property type="match status" value="1"/>
</dbReference>
<evidence type="ECO:0000256" key="2">
    <source>
        <dbReference type="SAM" id="MobiDB-lite"/>
    </source>
</evidence>
<feature type="region of interest" description="Disordered" evidence="2">
    <location>
        <begin position="1"/>
        <end position="58"/>
    </location>
</feature>
<feature type="coiled-coil region" evidence="1">
    <location>
        <begin position="334"/>
        <end position="397"/>
    </location>
</feature>
<name>A0A803JUC2_XENTR</name>
<dbReference type="GO" id="GO:0002218">
    <property type="term" value="P:activation of innate immune response"/>
    <property type="evidence" value="ECO:0007669"/>
    <property type="project" value="InterPro"/>
</dbReference>
<dbReference type="InterPro" id="IPR042509">
    <property type="entry name" value="ZCCHC3"/>
</dbReference>
<keyword evidence="1" id="KW-0175">Coiled coil</keyword>
<reference evidence="5" key="1">
    <citation type="journal article" date="2010" name="Science">
        <title>The genome of the Western clawed frog Xenopus tropicalis.</title>
        <authorList>
            <person name="Hellsten U."/>
            <person name="Harland R.M."/>
            <person name="Gilchrist M.J."/>
            <person name="Hendrix D."/>
            <person name="Jurka J."/>
            <person name="Kapitonov V."/>
            <person name="Ovcharenko I."/>
            <person name="Putnam N.H."/>
            <person name="Shu S."/>
            <person name="Taher L."/>
            <person name="Blitz I.L."/>
            <person name="Blumberg B."/>
            <person name="Dichmann D.S."/>
            <person name="Dubchak I."/>
            <person name="Amaya E."/>
            <person name="Detter J.C."/>
            <person name="Fletcher R."/>
            <person name="Gerhard D.S."/>
            <person name="Goodstein D."/>
            <person name="Graves T."/>
            <person name="Grigoriev I.V."/>
            <person name="Grimwood J."/>
            <person name="Kawashima T."/>
            <person name="Lindquist E."/>
            <person name="Lucas S.M."/>
            <person name="Mead P.E."/>
            <person name="Mitros T."/>
            <person name="Ogino H."/>
            <person name="Ohta Y."/>
            <person name="Poliakov A.V."/>
            <person name="Pollet N."/>
            <person name="Robert J."/>
            <person name="Salamov A."/>
            <person name="Sater A.K."/>
            <person name="Schmutz J."/>
            <person name="Terry A."/>
            <person name="Vize P.D."/>
            <person name="Warren W.C."/>
            <person name="Wells D."/>
            <person name="Wills A."/>
            <person name="Wilson R.K."/>
            <person name="Zimmerman L.B."/>
            <person name="Zorn A.M."/>
            <person name="Grainger R."/>
            <person name="Grammer T."/>
            <person name="Khokha M.K."/>
            <person name="Richardson P.M."/>
            <person name="Rokhsar D.S."/>
        </authorList>
    </citation>
    <scope>NUCLEOTIDE SEQUENCE [LARGE SCALE GENOMIC DNA]</scope>
    <source>
        <strain evidence="5">Nigerian</strain>
    </source>
</reference>
<dbReference type="PANTHER" id="PTHR22639:SF8">
    <property type="match status" value="1"/>
</dbReference>
<dbReference type="InParanoid" id="A0A803JUC2"/>
<feature type="compositionally biased region" description="Pro residues" evidence="2">
    <location>
        <begin position="688"/>
        <end position="702"/>
    </location>
</feature>
<feature type="domain" description="Zinc finger CCHC" evidence="4">
    <location>
        <begin position="820"/>
        <end position="859"/>
    </location>
</feature>
<organism evidence="5">
    <name type="scientific">Xenopus tropicalis</name>
    <name type="common">Western clawed frog</name>
    <name type="synonym">Silurana tropicalis</name>
    <dbReference type="NCBI Taxonomy" id="8364"/>
    <lineage>
        <taxon>Eukaryota</taxon>
        <taxon>Metazoa</taxon>
        <taxon>Chordata</taxon>
        <taxon>Craniata</taxon>
        <taxon>Vertebrata</taxon>
        <taxon>Euteleostomi</taxon>
        <taxon>Amphibia</taxon>
        <taxon>Batrachia</taxon>
        <taxon>Anura</taxon>
        <taxon>Pipoidea</taxon>
        <taxon>Pipidae</taxon>
        <taxon>Xenopodinae</taxon>
        <taxon>Xenopus</taxon>
        <taxon>Silurana</taxon>
    </lineage>
</organism>
<dbReference type="GeneTree" id="ENSGT01070000257200"/>
<evidence type="ECO:0000259" key="4">
    <source>
        <dbReference type="Pfam" id="PF23058"/>
    </source>
</evidence>
<dbReference type="Pfam" id="PF23058">
    <property type="entry name" value="RBD_ZCCHC3_2nd"/>
    <property type="match status" value="1"/>
</dbReference>
<feature type="region of interest" description="Disordered" evidence="2">
    <location>
        <begin position="499"/>
        <end position="532"/>
    </location>
</feature>
<evidence type="ECO:0000259" key="3">
    <source>
        <dbReference type="Pfam" id="PF23057"/>
    </source>
</evidence>
<feature type="compositionally biased region" description="Polar residues" evidence="2">
    <location>
        <begin position="657"/>
        <end position="672"/>
    </location>
</feature>
<evidence type="ECO:0000313" key="5">
    <source>
        <dbReference type="Ensembl" id="ENSXETP00000111608"/>
    </source>
</evidence>
<dbReference type="AlphaFoldDB" id="A0A803JUC2"/>